<feature type="transmembrane region" description="Helical" evidence="1">
    <location>
        <begin position="86"/>
        <end position="104"/>
    </location>
</feature>
<comment type="caution">
    <text evidence="2">The sequence shown here is derived from an EMBL/GenBank/DDBJ whole genome shotgun (WGS) entry which is preliminary data.</text>
</comment>
<keyword evidence="3" id="KW-1185">Reference proteome</keyword>
<feature type="transmembrane region" description="Helical" evidence="1">
    <location>
        <begin position="48"/>
        <end position="65"/>
    </location>
</feature>
<keyword evidence="1" id="KW-0812">Transmembrane</keyword>
<gene>
    <name evidence="2" type="ORF">JOE21_003597</name>
</gene>
<dbReference type="EMBL" id="JAVDQG010000010">
    <property type="protein sequence ID" value="MDR6227574.1"/>
    <property type="molecule type" value="Genomic_DNA"/>
</dbReference>
<reference evidence="2 3" key="1">
    <citation type="submission" date="2023-07" db="EMBL/GenBank/DDBJ databases">
        <title>Genomic Encyclopedia of Type Strains, Phase IV (KMG-IV): sequencing the most valuable type-strain genomes for metagenomic binning, comparative biology and taxonomic classification.</title>
        <authorList>
            <person name="Goeker M."/>
        </authorList>
    </citation>
    <scope>NUCLEOTIDE SEQUENCE [LARGE SCALE GENOMIC DNA]</scope>
    <source>
        <strain evidence="2 3">DSM 45903</strain>
    </source>
</reference>
<evidence type="ECO:0000313" key="3">
    <source>
        <dbReference type="Proteomes" id="UP001185012"/>
    </source>
</evidence>
<sequence length="105" mass="12612">MESNRWRAELEDRFGDDWRKAVTWQVGKWILYMGVIVVIATNYAKTNIGIPILLILLLCGAHWWGNRTWDLERIFKQTLLYRWIERPLHVTGFLVIIWSIFTYTN</sequence>
<organism evidence="2 3">
    <name type="scientific">Desmospora profundinema</name>
    <dbReference type="NCBI Taxonomy" id="1571184"/>
    <lineage>
        <taxon>Bacteria</taxon>
        <taxon>Bacillati</taxon>
        <taxon>Bacillota</taxon>
        <taxon>Bacilli</taxon>
        <taxon>Bacillales</taxon>
        <taxon>Thermoactinomycetaceae</taxon>
        <taxon>Desmospora</taxon>
    </lineage>
</organism>
<dbReference type="RefSeq" id="WP_309868668.1">
    <property type="nucleotide sequence ID" value="NZ_JAVDQG010000010.1"/>
</dbReference>
<keyword evidence="1" id="KW-1133">Transmembrane helix</keyword>
<accession>A0ABU1ITR2</accession>
<keyword evidence="1" id="KW-0472">Membrane</keyword>
<dbReference type="Proteomes" id="UP001185012">
    <property type="component" value="Unassembled WGS sequence"/>
</dbReference>
<protein>
    <submittedName>
        <fullName evidence="2">Uncharacterized protein</fullName>
    </submittedName>
</protein>
<feature type="transmembrane region" description="Helical" evidence="1">
    <location>
        <begin position="21"/>
        <end position="42"/>
    </location>
</feature>
<evidence type="ECO:0000313" key="2">
    <source>
        <dbReference type="EMBL" id="MDR6227574.1"/>
    </source>
</evidence>
<name>A0ABU1ITR2_9BACL</name>
<proteinExistence type="predicted"/>
<evidence type="ECO:0000256" key="1">
    <source>
        <dbReference type="SAM" id="Phobius"/>
    </source>
</evidence>